<evidence type="ECO:0000313" key="2">
    <source>
        <dbReference type="EMBL" id="CAK9210997.1"/>
    </source>
</evidence>
<feature type="compositionally biased region" description="Basic and acidic residues" evidence="1">
    <location>
        <begin position="61"/>
        <end position="74"/>
    </location>
</feature>
<gene>
    <name evidence="2" type="ORF">CSSPTR1EN2_LOCUS10439</name>
</gene>
<dbReference type="EMBL" id="OZ019910">
    <property type="protein sequence ID" value="CAK9210997.1"/>
    <property type="molecule type" value="Genomic_DNA"/>
</dbReference>
<evidence type="ECO:0000256" key="1">
    <source>
        <dbReference type="SAM" id="MobiDB-lite"/>
    </source>
</evidence>
<sequence length="162" mass="17433">MENEKFGISGADVTRYALSLNTIKDKHMHSSAIGAGVETGSTVESDLSTNATSLLDLLGDRNNEDIKDIQERETFSNTEEGQESRQRTTGASFIPDLKPTTQNAYGGGIYGTEEVPSPRRAARASNSQSADGPISETPAHKDVKMHLSGDRGQDITGQSYIQ</sequence>
<organism evidence="2 3">
    <name type="scientific">Sphagnum troendelagicum</name>
    <dbReference type="NCBI Taxonomy" id="128251"/>
    <lineage>
        <taxon>Eukaryota</taxon>
        <taxon>Viridiplantae</taxon>
        <taxon>Streptophyta</taxon>
        <taxon>Embryophyta</taxon>
        <taxon>Bryophyta</taxon>
        <taxon>Sphagnophytina</taxon>
        <taxon>Sphagnopsida</taxon>
        <taxon>Sphagnales</taxon>
        <taxon>Sphagnaceae</taxon>
        <taxon>Sphagnum</taxon>
    </lineage>
</organism>
<dbReference type="Proteomes" id="UP001497512">
    <property type="component" value="Chromosome 18"/>
</dbReference>
<keyword evidence="3" id="KW-1185">Reference proteome</keyword>
<feature type="compositionally biased region" description="Basic and acidic residues" evidence="1">
    <location>
        <begin position="138"/>
        <end position="153"/>
    </location>
</feature>
<name>A0ABP0U2T8_9BRYO</name>
<evidence type="ECO:0000313" key="3">
    <source>
        <dbReference type="Proteomes" id="UP001497512"/>
    </source>
</evidence>
<proteinExistence type="predicted"/>
<protein>
    <submittedName>
        <fullName evidence="2">Uncharacterized protein</fullName>
    </submittedName>
</protein>
<feature type="region of interest" description="Disordered" evidence="1">
    <location>
        <begin position="61"/>
        <end position="162"/>
    </location>
</feature>
<accession>A0ABP0U2T8</accession>
<reference evidence="2" key="1">
    <citation type="submission" date="2024-02" db="EMBL/GenBank/DDBJ databases">
        <authorList>
            <consortium name="ELIXIR-Norway"/>
            <consortium name="Elixir Norway"/>
        </authorList>
    </citation>
    <scope>NUCLEOTIDE SEQUENCE</scope>
</reference>